<comment type="caution">
    <text evidence="2">The sequence shown here is derived from an EMBL/GenBank/DDBJ whole genome shotgun (WGS) entry which is preliminary data.</text>
</comment>
<accession>A0A9W6AMV3</accession>
<dbReference type="Proteomes" id="UP001144157">
    <property type="component" value="Unassembled WGS sequence"/>
</dbReference>
<feature type="region of interest" description="Disordered" evidence="1">
    <location>
        <begin position="1"/>
        <end position="20"/>
    </location>
</feature>
<dbReference type="AlphaFoldDB" id="A0A9W6AMV3"/>
<name>A0A9W6AMV3_ASPTU</name>
<protein>
    <submittedName>
        <fullName evidence="2">Uncharacterized protein</fullName>
    </submittedName>
</protein>
<dbReference type="EMBL" id="BRPE01000006">
    <property type="protein sequence ID" value="GLA85270.1"/>
    <property type="molecule type" value="Genomic_DNA"/>
</dbReference>
<proteinExistence type="predicted"/>
<evidence type="ECO:0000256" key="1">
    <source>
        <dbReference type="SAM" id="MobiDB-lite"/>
    </source>
</evidence>
<sequence length="96" mass="10742">MPRGEHPKGEDHSEYGPWENPLCPLADGGANLQRDADTSLACPGEDPGGDFLDNVKQYMGVHLRANTANRELQSVAQHSSKFVMQYFHWLLAFWDA</sequence>
<reference evidence="2" key="1">
    <citation type="submission" date="2022-07" db="EMBL/GenBank/DDBJ databases">
        <title>Taxonomy of Aspergillus series Nigri: significant species reduction supported by multi-species coalescent approaches.</title>
        <authorList>
            <person name="Bian C."/>
            <person name="Kusuya Y."/>
            <person name="Sklenar F."/>
            <person name="D'hooge E."/>
            <person name="Yaguchi T."/>
            <person name="Takahashi H."/>
            <person name="Hubka V."/>
        </authorList>
    </citation>
    <scope>NUCLEOTIDE SEQUENCE</scope>
    <source>
        <strain evidence="2">IFM 56815</strain>
    </source>
</reference>
<evidence type="ECO:0000313" key="3">
    <source>
        <dbReference type="Proteomes" id="UP001144157"/>
    </source>
</evidence>
<evidence type="ECO:0000313" key="2">
    <source>
        <dbReference type="EMBL" id="GLA85270.1"/>
    </source>
</evidence>
<organism evidence="2 3">
    <name type="scientific">Aspergillus tubingensis</name>
    <dbReference type="NCBI Taxonomy" id="5068"/>
    <lineage>
        <taxon>Eukaryota</taxon>
        <taxon>Fungi</taxon>
        <taxon>Dikarya</taxon>
        <taxon>Ascomycota</taxon>
        <taxon>Pezizomycotina</taxon>
        <taxon>Eurotiomycetes</taxon>
        <taxon>Eurotiomycetidae</taxon>
        <taxon>Eurotiales</taxon>
        <taxon>Aspergillaceae</taxon>
        <taxon>Aspergillus</taxon>
        <taxon>Aspergillus subgen. Circumdati</taxon>
    </lineage>
</organism>
<feature type="compositionally biased region" description="Basic and acidic residues" evidence="1">
    <location>
        <begin position="1"/>
        <end position="14"/>
    </location>
</feature>
<gene>
    <name evidence="2" type="ORF">AtubIFM56815_009506</name>
</gene>